<sequence length="639" mass="68891">MPHPLPRRALLQSTAALTALAAAPAAAATGPIIQLRLLETSDLHTFDENYDYFRDAPDNTVGLTKAATLIRAARAQAQNTLLFDNGDTIQGNPLADYMAQPGNLPPGHIHPTIRAMNTLNYDAATIGNHEFNYGLPFLTAALSGANFPFCSANILNADNSPWLPPTLILERHFTAQDGSIHPLKIGVIGFVPPQITHWDKAHLTGRLITTDIVDAAQKHIPQLRPQVDLLIALSHSGISTAPRRGFDENASYYLAQVPGIDAIFTGHSHRVFPGPSYAGYDGIDATIGTLNDIPATMPGFWGSDIGIIDLTLTQQNGKWAVTGFTATTQPISQRANHTVTPLAANDPQVDAAIAQDHQKTLAWIREPIGHLTQPLNSYSALIGTEGSLALVNAAQTWYATPLIGSTNLPILSAAAPFKEGYQSPDNYIDLSAGTIAIKDVADLYMYPNTVAAIQVSDEQLQNWLEKSAEIFNQIDPENPAPQPLLNPHVPSYVFDVISGITYEIDITQPARFGAHGKFKASANRIKNLRYQGTPITPDQTFIVVTNNYRADSGGIVQNPSAVILRAPDQTRDAIIRYILAEKTITVATPPIWSFAPIGAPITVTFESSPAAARYLLKNKNITSLGDSGDGYTQFALSLS</sequence>
<dbReference type="SUPFAM" id="SSF56300">
    <property type="entry name" value="Metallo-dependent phosphatases"/>
    <property type="match status" value="1"/>
</dbReference>
<dbReference type="InterPro" id="IPR006311">
    <property type="entry name" value="TAT_signal"/>
</dbReference>
<evidence type="ECO:0000259" key="13">
    <source>
        <dbReference type="Pfam" id="PF02872"/>
    </source>
</evidence>
<comment type="cofactor">
    <cofactor evidence="3">
        <name>a divalent metal cation</name>
        <dbReference type="ChEBI" id="CHEBI:60240"/>
    </cofactor>
</comment>
<name>A0ABQ6A8H4_9PROT</name>
<dbReference type="InterPro" id="IPR029052">
    <property type="entry name" value="Metallo-depent_PP-like"/>
</dbReference>
<gene>
    <name evidence="14" type="primary">cpdB</name>
    <name evidence="14" type="ORF">GCM10010909_22840</name>
</gene>
<dbReference type="NCBIfam" id="NF006938">
    <property type="entry name" value="PRK09420.1"/>
    <property type="match status" value="1"/>
</dbReference>
<feature type="chain" id="PRO_5044951750" evidence="11">
    <location>
        <begin position="28"/>
        <end position="639"/>
    </location>
</feature>
<reference evidence="15" key="1">
    <citation type="journal article" date="2019" name="Int. J. Syst. Evol. Microbiol.">
        <title>The Global Catalogue of Microorganisms (GCM) 10K type strain sequencing project: providing services to taxonomists for standard genome sequencing and annotation.</title>
        <authorList>
            <consortium name="The Broad Institute Genomics Platform"/>
            <consortium name="The Broad Institute Genome Sequencing Center for Infectious Disease"/>
            <person name="Wu L."/>
            <person name="Ma J."/>
        </authorList>
    </citation>
    <scope>NUCLEOTIDE SEQUENCE [LARGE SCALE GENOMIC DNA]</scope>
    <source>
        <strain evidence="15">NBRC 112502</strain>
    </source>
</reference>
<comment type="similarity">
    <text evidence="5 11">Belongs to the 5'-nucleotidase family.</text>
</comment>
<keyword evidence="8 11" id="KW-0547">Nucleotide-binding</keyword>
<comment type="subcellular location">
    <subcellularLocation>
        <location evidence="4">Cell envelope</location>
    </subcellularLocation>
</comment>
<dbReference type="Proteomes" id="UP001156641">
    <property type="component" value="Unassembled WGS sequence"/>
</dbReference>
<dbReference type="RefSeq" id="WP_284258345.1">
    <property type="nucleotide sequence ID" value="NZ_BSOS01000067.1"/>
</dbReference>
<dbReference type="PRINTS" id="PR01607">
    <property type="entry name" value="APYRASEFAMLY"/>
</dbReference>
<comment type="catalytic activity">
    <reaction evidence="1">
        <text>a ribonucleoside 3'-phosphate + H2O = a ribonucleoside + phosphate</text>
        <dbReference type="Rhea" id="RHEA:10144"/>
        <dbReference type="ChEBI" id="CHEBI:13197"/>
        <dbReference type="ChEBI" id="CHEBI:15377"/>
        <dbReference type="ChEBI" id="CHEBI:18254"/>
        <dbReference type="ChEBI" id="CHEBI:43474"/>
        <dbReference type="EC" id="3.1.3.6"/>
    </reaction>
</comment>
<evidence type="ECO:0000256" key="2">
    <source>
        <dbReference type="ARBA" id="ARBA00001730"/>
    </source>
</evidence>
<evidence type="ECO:0000256" key="4">
    <source>
        <dbReference type="ARBA" id="ARBA00004196"/>
    </source>
</evidence>
<organism evidence="14 15">
    <name type="scientific">Acidocella aquatica</name>
    <dbReference type="NCBI Taxonomy" id="1922313"/>
    <lineage>
        <taxon>Bacteria</taxon>
        <taxon>Pseudomonadati</taxon>
        <taxon>Pseudomonadota</taxon>
        <taxon>Alphaproteobacteria</taxon>
        <taxon>Acetobacterales</taxon>
        <taxon>Acidocellaceae</taxon>
        <taxon>Acidocella</taxon>
    </lineage>
</organism>
<dbReference type="InterPro" id="IPR006146">
    <property type="entry name" value="5'-Nucleotdase_CS"/>
</dbReference>
<dbReference type="PANTHER" id="PTHR11575">
    <property type="entry name" value="5'-NUCLEOTIDASE-RELATED"/>
    <property type="match status" value="1"/>
</dbReference>
<evidence type="ECO:0000256" key="5">
    <source>
        <dbReference type="ARBA" id="ARBA00006654"/>
    </source>
</evidence>
<proteinExistence type="inferred from homology"/>
<keyword evidence="7 11" id="KW-0732">Signal</keyword>
<evidence type="ECO:0000313" key="14">
    <source>
        <dbReference type="EMBL" id="GLR67603.1"/>
    </source>
</evidence>
<dbReference type="Gene3D" id="3.60.21.10">
    <property type="match status" value="1"/>
</dbReference>
<keyword evidence="9 11" id="KW-0378">Hydrolase</keyword>
<evidence type="ECO:0000256" key="3">
    <source>
        <dbReference type="ARBA" id="ARBA00001968"/>
    </source>
</evidence>
<comment type="caution">
    <text evidence="14">The sequence shown here is derived from an EMBL/GenBank/DDBJ whole genome shotgun (WGS) entry which is preliminary data.</text>
</comment>
<feature type="domain" description="Calcineurin-like phosphoesterase" evidence="12">
    <location>
        <begin position="36"/>
        <end position="270"/>
    </location>
</feature>
<dbReference type="InterPro" id="IPR008334">
    <property type="entry name" value="5'-Nucleotdase_C"/>
</dbReference>
<comment type="catalytic activity">
    <reaction evidence="2">
        <text>a nucleoside 2',3'-cyclic phosphate + H2O = a nucleoside 3'-phosphate + H(+)</text>
        <dbReference type="Rhea" id="RHEA:19621"/>
        <dbReference type="ChEBI" id="CHEBI:15377"/>
        <dbReference type="ChEBI" id="CHEBI:15378"/>
        <dbReference type="ChEBI" id="CHEBI:66949"/>
        <dbReference type="ChEBI" id="CHEBI:66954"/>
        <dbReference type="EC" id="3.1.4.16"/>
    </reaction>
</comment>
<dbReference type="InterPro" id="IPR036907">
    <property type="entry name" value="5'-Nucleotdase_C_sf"/>
</dbReference>
<evidence type="ECO:0000256" key="10">
    <source>
        <dbReference type="ARBA" id="ARBA00023268"/>
    </source>
</evidence>
<dbReference type="InterPro" id="IPR006179">
    <property type="entry name" value="5_nucleotidase/apyrase"/>
</dbReference>
<keyword evidence="15" id="KW-1185">Reference proteome</keyword>
<evidence type="ECO:0000256" key="1">
    <source>
        <dbReference type="ARBA" id="ARBA00000527"/>
    </source>
</evidence>
<evidence type="ECO:0000313" key="15">
    <source>
        <dbReference type="Proteomes" id="UP001156641"/>
    </source>
</evidence>
<evidence type="ECO:0000256" key="9">
    <source>
        <dbReference type="ARBA" id="ARBA00022801"/>
    </source>
</evidence>
<feature type="domain" description="5'-Nucleotidase C-terminal" evidence="13">
    <location>
        <begin position="368"/>
        <end position="554"/>
    </location>
</feature>
<evidence type="ECO:0000256" key="8">
    <source>
        <dbReference type="ARBA" id="ARBA00022741"/>
    </source>
</evidence>
<dbReference type="InterPro" id="IPR004843">
    <property type="entry name" value="Calcineurin-like_PHP"/>
</dbReference>
<evidence type="ECO:0000256" key="11">
    <source>
        <dbReference type="RuleBase" id="RU362119"/>
    </source>
</evidence>
<dbReference type="InterPro" id="IPR041827">
    <property type="entry name" value="CpdB_N"/>
</dbReference>
<dbReference type="PROSITE" id="PS00786">
    <property type="entry name" value="5_NUCLEOTIDASE_2"/>
    <property type="match status" value="1"/>
</dbReference>
<evidence type="ECO:0000259" key="12">
    <source>
        <dbReference type="Pfam" id="PF00149"/>
    </source>
</evidence>
<keyword evidence="10" id="KW-0511">Multifunctional enzyme</keyword>
<dbReference type="CDD" id="cd07410">
    <property type="entry name" value="MPP_CpdB_N"/>
    <property type="match status" value="1"/>
</dbReference>
<evidence type="ECO:0000256" key="7">
    <source>
        <dbReference type="ARBA" id="ARBA00022729"/>
    </source>
</evidence>
<feature type="signal peptide" evidence="11">
    <location>
        <begin position="1"/>
        <end position="27"/>
    </location>
</feature>
<dbReference type="Pfam" id="PF02872">
    <property type="entry name" value="5_nucleotid_C"/>
    <property type="match status" value="1"/>
</dbReference>
<accession>A0ABQ6A8H4</accession>
<protein>
    <submittedName>
        <fullName evidence="14">2',3'-cyclic-nucleotide 2'-phosphodiesterase</fullName>
    </submittedName>
</protein>
<dbReference type="EMBL" id="BSOS01000067">
    <property type="protein sequence ID" value="GLR67603.1"/>
    <property type="molecule type" value="Genomic_DNA"/>
</dbReference>
<dbReference type="Pfam" id="PF00149">
    <property type="entry name" value="Metallophos"/>
    <property type="match status" value="1"/>
</dbReference>
<dbReference type="PANTHER" id="PTHR11575:SF6">
    <property type="entry name" value="2',3'-CYCLIC-NUCLEOTIDE 2'-PHOSPHODIESTERASE_3'-NUCLEOTIDASE"/>
    <property type="match status" value="1"/>
</dbReference>
<dbReference type="Gene3D" id="3.90.780.10">
    <property type="entry name" value="5'-Nucleotidase, C-terminal domain"/>
    <property type="match status" value="1"/>
</dbReference>
<evidence type="ECO:0000256" key="6">
    <source>
        <dbReference type="ARBA" id="ARBA00022723"/>
    </source>
</evidence>
<dbReference type="SUPFAM" id="SSF55816">
    <property type="entry name" value="5'-nucleotidase (syn. UDP-sugar hydrolase), C-terminal domain"/>
    <property type="match status" value="1"/>
</dbReference>
<dbReference type="PROSITE" id="PS51318">
    <property type="entry name" value="TAT"/>
    <property type="match status" value="1"/>
</dbReference>
<keyword evidence="6" id="KW-0479">Metal-binding</keyword>